<evidence type="ECO:0000313" key="4">
    <source>
        <dbReference type="EMBL" id="MFD1265762.1"/>
    </source>
</evidence>
<dbReference type="PANTHER" id="PTHR33375">
    <property type="entry name" value="CHROMOSOME-PARTITIONING PROTEIN PARB-RELATED"/>
    <property type="match status" value="1"/>
</dbReference>
<dbReference type="Pfam" id="PF08535">
    <property type="entry name" value="KorB"/>
    <property type="match status" value="1"/>
</dbReference>
<reference evidence="5" key="1">
    <citation type="journal article" date="2019" name="Int. J. Syst. Evol. Microbiol.">
        <title>The Global Catalogue of Microorganisms (GCM) 10K type strain sequencing project: providing services to taxonomists for standard genome sequencing and annotation.</title>
        <authorList>
            <consortium name="The Broad Institute Genomics Platform"/>
            <consortium name="The Broad Institute Genome Sequencing Center for Infectious Disease"/>
            <person name="Wu L."/>
            <person name="Ma J."/>
        </authorList>
    </citation>
    <scope>NUCLEOTIDE SEQUENCE [LARGE SCALE GENOMIC DNA]</scope>
    <source>
        <strain evidence="5">CCUG 48884</strain>
    </source>
</reference>
<dbReference type="NCBIfam" id="TIGR00180">
    <property type="entry name" value="parB_part"/>
    <property type="match status" value="1"/>
</dbReference>
<dbReference type="InterPro" id="IPR013741">
    <property type="entry name" value="KorB_domain"/>
</dbReference>
<dbReference type="InterPro" id="IPR050336">
    <property type="entry name" value="Chromosome_partition/occlusion"/>
</dbReference>
<sequence length="428" mass="46070">MSAAKTPKTKTKDQKGTETVKPAENAFAGAADVLGAGIDALFGQSDDPEFMVNLDDIEIVDQVREQMEDDEQDLIGLGESLAKYQIQAIFLRIMPAGHPKPYRLVAGERRYRAARVKGLAQLRAKARELTDEEAEDLQFAENIHRKNLTQIEEAKKIQRDLDRLGSVEAVLEKHQKSRSWLSKVLSLLNLPEQAKRLVAENVSADVEVINTVKTIEKADPEAAKELVEDLKATRGKSNAREKAQAAKEKVKPSKKPKADKTAAGGPVATPKDRSQEEPGPVSVFAGEKSDDSADNDLTGADPFAADGGEASAEDGGAANTESAPRPVAFAPAEALNKAYVNIFEFGSSPKTVLDVLSAEEREAVDAWLHSFYDAGVAVKDVGRAVIQGFRNGQFASDGEGAFALVAFLHGADSGAKYNLLNVFGSVKE</sequence>
<dbReference type="SMART" id="SM00470">
    <property type="entry name" value="ParB"/>
    <property type="match status" value="1"/>
</dbReference>
<dbReference type="Gene3D" id="1.10.10.2830">
    <property type="match status" value="1"/>
</dbReference>
<dbReference type="RefSeq" id="WP_277835620.1">
    <property type="nucleotide sequence ID" value="NZ_JARQZE010000031.1"/>
</dbReference>
<dbReference type="SUPFAM" id="SSF110849">
    <property type="entry name" value="ParB/Sulfiredoxin"/>
    <property type="match status" value="1"/>
</dbReference>
<dbReference type="EMBL" id="JBHTMC010000041">
    <property type="protein sequence ID" value="MFD1265762.1"/>
    <property type="molecule type" value="Genomic_DNA"/>
</dbReference>
<keyword evidence="5" id="KW-1185">Reference proteome</keyword>
<comment type="caution">
    <text evidence="4">The sequence shown here is derived from an EMBL/GenBank/DDBJ whole genome shotgun (WGS) entry which is preliminary data.</text>
</comment>
<organism evidence="4 5">
    <name type="scientific">Thauera mechernichensis</name>
    <dbReference type="NCBI Taxonomy" id="82788"/>
    <lineage>
        <taxon>Bacteria</taxon>
        <taxon>Pseudomonadati</taxon>
        <taxon>Pseudomonadota</taxon>
        <taxon>Betaproteobacteria</taxon>
        <taxon>Rhodocyclales</taxon>
        <taxon>Zoogloeaceae</taxon>
        <taxon>Thauera</taxon>
    </lineage>
</organism>
<name>A0ABW3WLB8_9RHOO</name>
<dbReference type="Pfam" id="PF02195">
    <property type="entry name" value="ParB_N"/>
    <property type="match status" value="1"/>
</dbReference>
<dbReference type="PANTHER" id="PTHR33375:SF1">
    <property type="entry name" value="CHROMOSOME-PARTITIONING PROTEIN PARB-RELATED"/>
    <property type="match status" value="1"/>
</dbReference>
<protein>
    <submittedName>
        <fullName evidence="4">ParB/RepB/Spo0J family partition protein</fullName>
    </submittedName>
</protein>
<feature type="region of interest" description="Disordered" evidence="2">
    <location>
        <begin position="229"/>
        <end position="323"/>
    </location>
</feature>
<feature type="compositionally biased region" description="Basic and acidic residues" evidence="2">
    <location>
        <begin position="229"/>
        <end position="260"/>
    </location>
</feature>
<comment type="similarity">
    <text evidence="1">Belongs to the ParB family.</text>
</comment>
<feature type="domain" description="ParB-like N-terminal" evidence="3">
    <location>
        <begin position="50"/>
        <end position="143"/>
    </location>
</feature>
<dbReference type="Proteomes" id="UP001597158">
    <property type="component" value="Unassembled WGS sequence"/>
</dbReference>
<evidence type="ECO:0000256" key="2">
    <source>
        <dbReference type="SAM" id="MobiDB-lite"/>
    </source>
</evidence>
<evidence type="ECO:0000256" key="1">
    <source>
        <dbReference type="ARBA" id="ARBA00006295"/>
    </source>
</evidence>
<proteinExistence type="inferred from homology"/>
<feature type="compositionally biased region" description="Low complexity" evidence="2">
    <location>
        <begin position="304"/>
        <end position="318"/>
    </location>
</feature>
<dbReference type="SUPFAM" id="SSF109709">
    <property type="entry name" value="KorB DNA-binding domain-like"/>
    <property type="match status" value="1"/>
</dbReference>
<dbReference type="InterPro" id="IPR003115">
    <property type="entry name" value="ParB_N"/>
</dbReference>
<dbReference type="Gene3D" id="3.90.1530.30">
    <property type="match status" value="1"/>
</dbReference>
<feature type="region of interest" description="Disordered" evidence="2">
    <location>
        <begin position="1"/>
        <end position="21"/>
    </location>
</feature>
<dbReference type="InterPro" id="IPR004437">
    <property type="entry name" value="ParB/RepB/Spo0J"/>
</dbReference>
<dbReference type="InterPro" id="IPR036086">
    <property type="entry name" value="ParB/Sulfiredoxin_sf"/>
</dbReference>
<evidence type="ECO:0000313" key="5">
    <source>
        <dbReference type="Proteomes" id="UP001597158"/>
    </source>
</evidence>
<evidence type="ECO:0000259" key="3">
    <source>
        <dbReference type="SMART" id="SM00470"/>
    </source>
</evidence>
<accession>A0ABW3WLB8</accession>
<gene>
    <name evidence="4" type="ORF">ACFQ4M_19475</name>
</gene>